<evidence type="ECO:0000259" key="8">
    <source>
        <dbReference type="PROSITE" id="PS50850"/>
    </source>
</evidence>
<comment type="subcellular location">
    <subcellularLocation>
        <location evidence="1">Cell membrane</location>
        <topology evidence="1">Multi-pass membrane protein</topology>
    </subcellularLocation>
</comment>
<dbReference type="PROSITE" id="PS50850">
    <property type="entry name" value="MFS"/>
    <property type="match status" value="1"/>
</dbReference>
<feature type="domain" description="Major facilitator superfamily (MFS) profile" evidence="8">
    <location>
        <begin position="19"/>
        <end position="504"/>
    </location>
</feature>
<dbReference type="FunFam" id="1.20.1720.10:FF:000004">
    <property type="entry name" value="EmrB/QacA family drug resistance transporter"/>
    <property type="match status" value="1"/>
</dbReference>
<dbReference type="SUPFAM" id="SSF103473">
    <property type="entry name" value="MFS general substrate transporter"/>
    <property type="match status" value="1"/>
</dbReference>
<dbReference type="Gene3D" id="1.20.1720.10">
    <property type="entry name" value="Multidrug resistance protein D"/>
    <property type="match status" value="1"/>
</dbReference>
<evidence type="ECO:0000313" key="10">
    <source>
        <dbReference type="Proteomes" id="UP000002878"/>
    </source>
</evidence>
<keyword evidence="4 7" id="KW-0812">Transmembrane</keyword>
<reference evidence="9 10" key="1">
    <citation type="journal article" date="2012" name="J. Biotechnol.">
        <title>Genome sequence of the plant growth promoting strain Bacillus amyloliquefaciens subsp. plantarum B9601-Y2 and expression of mersacidin and other secondary metabolites.</title>
        <authorList>
            <person name="He P."/>
            <person name="Hao K."/>
            <person name="Blom J."/>
            <person name="Ruckert C."/>
            <person name="Vater J."/>
            <person name="Mao Z."/>
            <person name="Wu Y."/>
            <person name="Hou M."/>
            <person name="He P."/>
            <person name="He Y."/>
            <person name="Borriss R."/>
        </authorList>
    </citation>
    <scope>NUCLEOTIDE SEQUENCE [LARGE SCALE GENOMIC DNA]</scope>
    <source>
        <strain evidence="9">Y2</strain>
    </source>
</reference>
<dbReference type="NCBIfam" id="TIGR00711">
    <property type="entry name" value="efflux_EmrB"/>
    <property type="match status" value="1"/>
</dbReference>
<feature type="transmembrane region" description="Helical" evidence="7">
    <location>
        <begin position="404"/>
        <end position="421"/>
    </location>
</feature>
<feature type="transmembrane region" description="Helical" evidence="7">
    <location>
        <begin position="203"/>
        <end position="222"/>
    </location>
</feature>
<feature type="transmembrane region" description="Helical" evidence="7">
    <location>
        <begin position="146"/>
        <end position="164"/>
    </location>
</feature>
<feature type="transmembrane region" description="Helical" evidence="7">
    <location>
        <begin position="54"/>
        <end position="72"/>
    </location>
</feature>
<feature type="transmembrane region" description="Helical" evidence="7">
    <location>
        <begin position="84"/>
        <end position="103"/>
    </location>
</feature>
<protein>
    <submittedName>
        <fullName evidence="9">Multidrug resistance protein B like protein</fullName>
    </submittedName>
</protein>
<dbReference type="InterPro" id="IPR004638">
    <property type="entry name" value="EmrB-like"/>
</dbReference>
<evidence type="ECO:0000256" key="7">
    <source>
        <dbReference type="SAM" id="Phobius"/>
    </source>
</evidence>
<gene>
    <name evidence="9" type="primary">emrB</name>
    <name evidence="9" type="ORF">MUS_0288</name>
</gene>
<keyword evidence="5 7" id="KW-1133">Transmembrane helix</keyword>
<accession>I2C146</accession>
<dbReference type="Proteomes" id="UP000002878">
    <property type="component" value="Chromosome"/>
</dbReference>
<sequence>MGGKSMEQTAAKDASTKFVVIGLLLGILMSAMDNTIVATAMGNIVADLGSFDKFAWVTASYMVAVMAGMPIYGKLSDMYGRKRFFLFGLILFLIGSALCGIAQTMDQLIIYRVIQGIGGGALMPIAFTIIFDLFPPEKRGKMSGMFGAVFGLSSVLGPLLGALITDSISWHWVFYINVPIGILSLFFILRYYKESLEHKKQKIDWAGAITLVVSIVGLMFALELGGKTYDWNSVQIIGLFAVFAVFFIAFFIVERKAEEPIISFWMFKNRLFATAQILAFLYGATFVILAVFIPIFVQAVYGSTATSAGFILTPMMIGSVIGSMIGGIFQTKVRFRNLMLISVVAFFIGMLLLSNMTPDTARTMLTVFMLISGFGVGFNFSLLPAASMNDLEPRYRGSANSTNSFLRSFGMTLGVTIFGTIQTNVFTNKLTDSFSGMKGAGGAMQNIGNPQEIFQAGTRAHIPPHILDRIIDAMSQSITYVFTLALAPIVIAAVTILFMGKARVKTSQEMAKKAN</sequence>
<dbReference type="PANTHER" id="PTHR23501">
    <property type="entry name" value="MAJOR FACILITATOR SUPERFAMILY"/>
    <property type="match status" value="1"/>
</dbReference>
<dbReference type="EMBL" id="CP003332">
    <property type="protein sequence ID" value="AFJ60370.1"/>
    <property type="molecule type" value="Genomic_DNA"/>
</dbReference>
<dbReference type="PATRIC" id="fig|1126211.3.peg.279"/>
<feature type="transmembrane region" description="Helical" evidence="7">
    <location>
        <begin position="338"/>
        <end position="357"/>
    </location>
</feature>
<feature type="transmembrane region" description="Helical" evidence="7">
    <location>
        <begin position="309"/>
        <end position="329"/>
    </location>
</feature>
<evidence type="ECO:0000256" key="4">
    <source>
        <dbReference type="ARBA" id="ARBA00022692"/>
    </source>
</evidence>
<feature type="transmembrane region" description="Helical" evidence="7">
    <location>
        <begin position="234"/>
        <end position="253"/>
    </location>
</feature>
<keyword evidence="3" id="KW-1003">Cell membrane</keyword>
<dbReference type="GO" id="GO:0022857">
    <property type="term" value="F:transmembrane transporter activity"/>
    <property type="evidence" value="ECO:0007669"/>
    <property type="project" value="InterPro"/>
</dbReference>
<dbReference type="Pfam" id="PF07690">
    <property type="entry name" value="MFS_1"/>
    <property type="match status" value="1"/>
</dbReference>
<evidence type="ECO:0000256" key="1">
    <source>
        <dbReference type="ARBA" id="ARBA00004651"/>
    </source>
</evidence>
<evidence type="ECO:0000313" key="9">
    <source>
        <dbReference type="EMBL" id="AFJ60370.1"/>
    </source>
</evidence>
<dbReference type="InterPro" id="IPR011701">
    <property type="entry name" value="MFS"/>
</dbReference>
<feature type="transmembrane region" description="Helical" evidence="7">
    <location>
        <begin position="109"/>
        <end position="134"/>
    </location>
</feature>
<dbReference type="InterPro" id="IPR036259">
    <property type="entry name" value="MFS_trans_sf"/>
</dbReference>
<dbReference type="InterPro" id="IPR020846">
    <property type="entry name" value="MFS_dom"/>
</dbReference>
<feature type="transmembrane region" description="Helical" evidence="7">
    <location>
        <begin position="274"/>
        <end position="297"/>
    </location>
</feature>
<dbReference type="AlphaFoldDB" id="I2C146"/>
<organism evidence="9 10">
    <name type="scientific">Bacillus amyloliquefaciens (strain Y2)</name>
    <name type="common">Bacillus amyloliquefaciens subsp. plantarum (strain B9601-Y2)</name>
    <dbReference type="NCBI Taxonomy" id="1155777"/>
    <lineage>
        <taxon>Bacteria</taxon>
        <taxon>Bacillati</taxon>
        <taxon>Bacillota</taxon>
        <taxon>Bacilli</taxon>
        <taxon>Bacillales</taxon>
        <taxon>Bacillaceae</taxon>
        <taxon>Bacillus</taxon>
        <taxon>Bacillus amyloliquefaciens group</taxon>
    </lineage>
</organism>
<feature type="transmembrane region" description="Helical" evidence="7">
    <location>
        <begin position="363"/>
        <end position="383"/>
    </location>
</feature>
<name>I2C146_BACAY</name>
<dbReference type="Gene3D" id="1.20.1250.20">
    <property type="entry name" value="MFS general substrate transporter like domains"/>
    <property type="match status" value="1"/>
</dbReference>
<keyword evidence="2" id="KW-0813">Transport</keyword>
<keyword evidence="6 7" id="KW-0472">Membrane</keyword>
<feature type="transmembrane region" description="Helical" evidence="7">
    <location>
        <begin position="170"/>
        <end position="191"/>
    </location>
</feature>
<dbReference type="PANTHER" id="PTHR23501:SF170">
    <property type="entry name" value="MULTIDRUG RESISTANCE PROTEIN 3"/>
    <property type="match status" value="1"/>
</dbReference>
<evidence type="ECO:0000256" key="5">
    <source>
        <dbReference type="ARBA" id="ARBA00022989"/>
    </source>
</evidence>
<dbReference type="HOGENOM" id="CLU_000960_2_5_9"/>
<evidence type="ECO:0000256" key="3">
    <source>
        <dbReference type="ARBA" id="ARBA00022475"/>
    </source>
</evidence>
<dbReference type="GO" id="GO:0005886">
    <property type="term" value="C:plasma membrane"/>
    <property type="evidence" value="ECO:0007669"/>
    <property type="project" value="UniProtKB-SubCell"/>
</dbReference>
<evidence type="ECO:0000256" key="2">
    <source>
        <dbReference type="ARBA" id="ARBA00022448"/>
    </source>
</evidence>
<feature type="transmembrane region" description="Helical" evidence="7">
    <location>
        <begin position="478"/>
        <end position="500"/>
    </location>
</feature>
<dbReference type="PRINTS" id="PR01036">
    <property type="entry name" value="TCRTETB"/>
</dbReference>
<dbReference type="KEGG" id="bqy:MUS_0288"/>
<dbReference type="CDD" id="cd17502">
    <property type="entry name" value="MFS_Azr1_MDR_like"/>
    <property type="match status" value="1"/>
</dbReference>
<evidence type="ECO:0000256" key="6">
    <source>
        <dbReference type="ARBA" id="ARBA00023136"/>
    </source>
</evidence>
<proteinExistence type="predicted"/>